<dbReference type="GO" id="GO:0009103">
    <property type="term" value="P:lipopolysaccharide biosynthetic process"/>
    <property type="evidence" value="ECO:0007669"/>
    <property type="project" value="UniProtKB-ARBA"/>
</dbReference>
<dbReference type="Pfam" id="PF13231">
    <property type="entry name" value="PMT_2"/>
    <property type="match status" value="1"/>
</dbReference>
<feature type="transmembrane region" description="Helical" evidence="8">
    <location>
        <begin position="257"/>
        <end position="279"/>
    </location>
</feature>
<dbReference type="GO" id="GO:0010041">
    <property type="term" value="P:response to iron(III) ion"/>
    <property type="evidence" value="ECO:0007669"/>
    <property type="project" value="TreeGrafter"/>
</dbReference>
<evidence type="ECO:0000256" key="8">
    <source>
        <dbReference type="SAM" id="Phobius"/>
    </source>
</evidence>
<feature type="transmembrane region" description="Helical" evidence="8">
    <location>
        <begin position="397"/>
        <end position="418"/>
    </location>
</feature>
<evidence type="ECO:0000259" key="9">
    <source>
        <dbReference type="Pfam" id="PF13231"/>
    </source>
</evidence>
<dbReference type="KEGG" id="lacs:H4075_03080"/>
<evidence type="ECO:0000256" key="6">
    <source>
        <dbReference type="ARBA" id="ARBA00022989"/>
    </source>
</evidence>
<feature type="transmembrane region" description="Helical" evidence="8">
    <location>
        <begin position="165"/>
        <end position="196"/>
    </location>
</feature>
<protein>
    <submittedName>
        <fullName evidence="10">Glycosyltransferase family 39 protein</fullName>
    </submittedName>
</protein>
<feature type="transmembrane region" description="Helical" evidence="8">
    <location>
        <begin position="291"/>
        <end position="310"/>
    </location>
</feature>
<name>A0A7G5XI97_9BACT</name>
<keyword evidence="5 8" id="KW-0812">Transmembrane</keyword>
<evidence type="ECO:0000256" key="2">
    <source>
        <dbReference type="ARBA" id="ARBA00022475"/>
    </source>
</evidence>
<proteinExistence type="predicted"/>
<feature type="transmembrane region" description="Helical" evidence="8">
    <location>
        <begin position="208"/>
        <end position="226"/>
    </location>
</feature>
<dbReference type="Proteomes" id="UP000515344">
    <property type="component" value="Chromosome"/>
</dbReference>
<feature type="transmembrane region" description="Helical" evidence="8">
    <location>
        <begin position="88"/>
        <end position="105"/>
    </location>
</feature>
<keyword evidence="4" id="KW-0808">Transferase</keyword>
<comment type="subcellular location">
    <subcellularLocation>
        <location evidence="1">Cell membrane</location>
        <topology evidence="1">Multi-pass membrane protein</topology>
    </subcellularLocation>
</comment>
<evidence type="ECO:0000256" key="1">
    <source>
        <dbReference type="ARBA" id="ARBA00004651"/>
    </source>
</evidence>
<dbReference type="AlphaFoldDB" id="A0A7G5XI97"/>
<dbReference type="RefSeq" id="WP_182804049.1">
    <property type="nucleotide sequence ID" value="NZ_CP060007.1"/>
</dbReference>
<dbReference type="GO" id="GO:0016763">
    <property type="term" value="F:pentosyltransferase activity"/>
    <property type="evidence" value="ECO:0007669"/>
    <property type="project" value="TreeGrafter"/>
</dbReference>
<dbReference type="InterPro" id="IPR038731">
    <property type="entry name" value="RgtA/B/C-like"/>
</dbReference>
<keyword evidence="6 8" id="KW-1133">Transmembrane helix</keyword>
<feature type="transmembrane region" description="Helical" evidence="8">
    <location>
        <begin position="425"/>
        <end position="444"/>
    </location>
</feature>
<keyword evidence="3" id="KW-0328">Glycosyltransferase</keyword>
<organism evidence="10 11">
    <name type="scientific">Lacibacter sediminis</name>
    <dbReference type="NCBI Taxonomy" id="2760713"/>
    <lineage>
        <taxon>Bacteria</taxon>
        <taxon>Pseudomonadati</taxon>
        <taxon>Bacteroidota</taxon>
        <taxon>Chitinophagia</taxon>
        <taxon>Chitinophagales</taxon>
        <taxon>Chitinophagaceae</taxon>
        <taxon>Lacibacter</taxon>
    </lineage>
</organism>
<feature type="transmembrane region" description="Helical" evidence="8">
    <location>
        <begin position="349"/>
        <end position="369"/>
    </location>
</feature>
<evidence type="ECO:0000313" key="10">
    <source>
        <dbReference type="EMBL" id="QNA45200.1"/>
    </source>
</evidence>
<dbReference type="PANTHER" id="PTHR33908">
    <property type="entry name" value="MANNOSYLTRANSFERASE YKCB-RELATED"/>
    <property type="match status" value="1"/>
</dbReference>
<dbReference type="InterPro" id="IPR050297">
    <property type="entry name" value="LipidA_mod_glycosyltrf_83"/>
</dbReference>
<sequence length="545" mass="63275">MNRFASYLLIAVVAALLFFHSLGRVPLFDWDEINFAESAREMIETGNYMQVQINYEPFWEKPPLFFWMQVAAMKVFGVNEFAARLPNAICGIATLLILFGIGKRLHNERFAFWWVLIYAGTFLPHLYFKSGIIDPWFNLFIFLGIYFLSRFLSAKEERQKFMQHLVLSGLFTGIAILTKGPVAALVVLLSYGLFILFNRWKGWVSIKYYLIWGLIVLLVTMIWFGLEIAQHGWWFVNEFITYQIRLFKTKDAGHGGFLLYHFVVVLIGCFPASLLIFRYKNQLHENKHHQYFRMFMIASLIVILVLFTIVKTKIVHYSSFTYLPIGYLAASTVYGIVNRTAQLKGWQKFGLLFLGIIWSILFIALPLIGNNIDWIKPLLSKDAFAMGNVEADVDWNYFLMIPGVLFLAAVIVSTIWLQQKKVQKAIFLLLIACIGAMQVLLTLFTPRIEKYSQHAAIEFYESLQGKDVYIKTLGYKSYAQYFYTRIKPNLRKEAKDENWLLTGNVDKPTYFISKNTFEKEVMSKHADKLDVVGRKNGFVFYKRKG</sequence>
<feature type="domain" description="Glycosyltransferase RgtA/B/C/D-like" evidence="9">
    <location>
        <begin position="61"/>
        <end position="223"/>
    </location>
</feature>
<accession>A0A7G5XI97</accession>
<dbReference type="EMBL" id="CP060007">
    <property type="protein sequence ID" value="QNA45200.1"/>
    <property type="molecule type" value="Genomic_DNA"/>
</dbReference>
<feature type="transmembrane region" description="Helical" evidence="8">
    <location>
        <begin position="111"/>
        <end position="128"/>
    </location>
</feature>
<dbReference type="GO" id="GO:0005886">
    <property type="term" value="C:plasma membrane"/>
    <property type="evidence" value="ECO:0007669"/>
    <property type="project" value="UniProtKB-SubCell"/>
</dbReference>
<evidence type="ECO:0000256" key="3">
    <source>
        <dbReference type="ARBA" id="ARBA00022676"/>
    </source>
</evidence>
<keyword evidence="7 8" id="KW-0472">Membrane</keyword>
<feature type="transmembrane region" description="Helical" evidence="8">
    <location>
        <begin position="316"/>
        <end position="337"/>
    </location>
</feature>
<reference evidence="11" key="1">
    <citation type="submission" date="2020-08" db="EMBL/GenBank/DDBJ databases">
        <title>Lacibacter sp. S13-6-6 genome sequencing.</title>
        <authorList>
            <person name="Jin L."/>
        </authorList>
    </citation>
    <scope>NUCLEOTIDE SEQUENCE [LARGE SCALE GENOMIC DNA]</scope>
    <source>
        <strain evidence="11">S13-6-6</strain>
    </source>
</reference>
<dbReference type="PANTHER" id="PTHR33908:SF3">
    <property type="entry name" value="UNDECAPRENYL PHOSPHATE-ALPHA-4-AMINO-4-DEOXY-L-ARABINOSE ARABINOSYL TRANSFERASE"/>
    <property type="match status" value="1"/>
</dbReference>
<evidence type="ECO:0000256" key="7">
    <source>
        <dbReference type="ARBA" id="ARBA00023136"/>
    </source>
</evidence>
<evidence type="ECO:0000256" key="5">
    <source>
        <dbReference type="ARBA" id="ARBA00022692"/>
    </source>
</evidence>
<gene>
    <name evidence="10" type="ORF">H4075_03080</name>
</gene>
<keyword evidence="2" id="KW-1003">Cell membrane</keyword>
<keyword evidence="11" id="KW-1185">Reference proteome</keyword>
<feature type="transmembrane region" description="Helical" evidence="8">
    <location>
        <begin position="135"/>
        <end position="153"/>
    </location>
</feature>
<evidence type="ECO:0000313" key="11">
    <source>
        <dbReference type="Proteomes" id="UP000515344"/>
    </source>
</evidence>
<evidence type="ECO:0000256" key="4">
    <source>
        <dbReference type="ARBA" id="ARBA00022679"/>
    </source>
</evidence>